<dbReference type="GO" id="GO:0005506">
    <property type="term" value="F:iron ion binding"/>
    <property type="evidence" value="ECO:0007669"/>
    <property type="project" value="UniProtKB-ARBA"/>
</dbReference>
<name>A0A0P0D4H4_PSEPU</name>
<keyword evidence="2" id="KW-0560">Oxidoreductase</keyword>
<comment type="cofactor">
    <cofactor evidence="1">
        <name>Fe(2+)</name>
        <dbReference type="ChEBI" id="CHEBI:29033"/>
    </cofactor>
</comment>
<accession>A0A0P0D4H4</accession>
<dbReference type="GO" id="GO:0016706">
    <property type="term" value="F:2-oxoglutarate-dependent dioxygenase activity"/>
    <property type="evidence" value="ECO:0007669"/>
    <property type="project" value="UniProtKB-ARBA"/>
</dbReference>
<dbReference type="Gene3D" id="2.60.120.620">
    <property type="entry name" value="q2cbj1_9rhob like domain"/>
    <property type="match status" value="1"/>
</dbReference>
<organism evidence="2">
    <name type="scientific">Pseudomonas putida</name>
    <name type="common">Arthrobacter siderocapsulatus</name>
    <dbReference type="NCBI Taxonomy" id="303"/>
    <lineage>
        <taxon>Bacteria</taxon>
        <taxon>Pseudomonadati</taxon>
        <taxon>Pseudomonadota</taxon>
        <taxon>Gammaproteobacteria</taxon>
        <taxon>Pseudomonadales</taxon>
        <taxon>Pseudomonadaceae</taxon>
        <taxon>Pseudomonas</taxon>
    </lineage>
</organism>
<dbReference type="SUPFAM" id="SSF51197">
    <property type="entry name" value="Clavaminate synthase-like"/>
    <property type="match status" value="1"/>
</dbReference>
<protein>
    <submittedName>
        <fullName evidence="2">Putative dioxygenase</fullName>
    </submittedName>
</protein>
<dbReference type="AlphaFoldDB" id="A0A0P0D4H4"/>
<keyword evidence="2" id="KW-0223">Dioxygenase</keyword>
<evidence type="ECO:0000313" key="2">
    <source>
        <dbReference type="EMBL" id="ALJ01855.1"/>
    </source>
</evidence>
<dbReference type="EMBL" id="KT373879">
    <property type="protein sequence ID" value="ALJ01855.1"/>
    <property type="molecule type" value="Genomic_DNA"/>
</dbReference>
<proteinExistence type="predicted"/>
<dbReference type="PANTHER" id="PTHR20883">
    <property type="entry name" value="PHYTANOYL-COA DIOXYGENASE DOMAIN CONTAINING 1"/>
    <property type="match status" value="1"/>
</dbReference>
<dbReference type="InterPro" id="IPR008775">
    <property type="entry name" value="Phytyl_CoA_dOase-like"/>
</dbReference>
<dbReference type="PANTHER" id="PTHR20883:SF48">
    <property type="entry name" value="ECTOINE DIOXYGENASE"/>
    <property type="match status" value="1"/>
</dbReference>
<evidence type="ECO:0000256" key="1">
    <source>
        <dbReference type="ARBA" id="ARBA00001954"/>
    </source>
</evidence>
<reference evidence="2" key="1">
    <citation type="journal article" date="2015" name="ChemBioChem">
        <title>Biosynthetic origin of the antibiotic Pseudopyronines A and B in Pseudomonas putida BW11M1.</title>
        <authorList>
            <person name="Ghequire M.G.K."/>
            <person name="De Mot R."/>
        </authorList>
    </citation>
    <scope>NUCLEOTIDE SEQUENCE</scope>
    <source>
        <strain evidence="2">BW11M1</strain>
    </source>
</reference>
<dbReference type="Pfam" id="PF05721">
    <property type="entry name" value="PhyH"/>
    <property type="match status" value="1"/>
</dbReference>
<sequence>MPHHATLQQAGYVLLRQAVPQGWLEELRHVFEAGVKPARQWPVPRASDWRHSQLDCAKRVQAVCRLPQLLAAVGALIGERFFLYQVEGRAPVAGGGHQALHRDLSMQRPGDLVGVMVYLDDYGPQNGATRIVPGSHRPEPGETPFDYSDESRSLHLSGRAGDALVFDVDLVHAASLNASGAPRRALLIGYAAEPLQVALQQTEHLRNVHMNTQECFEPSDYVFTAP</sequence>